<dbReference type="EMBL" id="KI925461">
    <property type="protein sequence ID" value="ETW79184.1"/>
    <property type="molecule type" value="Genomic_DNA"/>
</dbReference>
<evidence type="ECO:0000313" key="2">
    <source>
        <dbReference type="EMBL" id="ETW79184.1"/>
    </source>
</evidence>
<accession>W4K0C4</accession>
<sequence>MLVFIQPHHQQCLFPFHRPLIPHRLRKHTCTYHRPMYRNNFTAYRLRRAKQDESRETTPSNSARKTKSTVRTALESCFVF</sequence>
<keyword evidence="3" id="KW-1185">Reference proteome</keyword>
<dbReference type="KEGG" id="hir:HETIRDRAFT_387501"/>
<reference evidence="2 3" key="1">
    <citation type="journal article" date="2012" name="New Phytol.">
        <title>Insight into trade-off between wood decay and parasitism from the genome of a fungal forest pathogen.</title>
        <authorList>
            <person name="Olson A."/>
            <person name="Aerts A."/>
            <person name="Asiegbu F."/>
            <person name="Belbahri L."/>
            <person name="Bouzid O."/>
            <person name="Broberg A."/>
            <person name="Canback B."/>
            <person name="Coutinho P.M."/>
            <person name="Cullen D."/>
            <person name="Dalman K."/>
            <person name="Deflorio G."/>
            <person name="van Diepen L.T."/>
            <person name="Dunand C."/>
            <person name="Duplessis S."/>
            <person name="Durling M."/>
            <person name="Gonthier P."/>
            <person name="Grimwood J."/>
            <person name="Fossdal C.G."/>
            <person name="Hansson D."/>
            <person name="Henrissat B."/>
            <person name="Hietala A."/>
            <person name="Himmelstrand K."/>
            <person name="Hoffmeister D."/>
            <person name="Hogberg N."/>
            <person name="James T.Y."/>
            <person name="Karlsson M."/>
            <person name="Kohler A."/>
            <person name="Kues U."/>
            <person name="Lee Y.H."/>
            <person name="Lin Y.C."/>
            <person name="Lind M."/>
            <person name="Lindquist E."/>
            <person name="Lombard V."/>
            <person name="Lucas S."/>
            <person name="Lunden K."/>
            <person name="Morin E."/>
            <person name="Murat C."/>
            <person name="Park J."/>
            <person name="Raffaello T."/>
            <person name="Rouze P."/>
            <person name="Salamov A."/>
            <person name="Schmutz J."/>
            <person name="Solheim H."/>
            <person name="Stahlberg J."/>
            <person name="Velez H."/>
            <person name="de Vries R.P."/>
            <person name="Wiebenga A."/>
            <person name="Woodward S."/>
            <person name="Yakovlev I."/>
            <person name="Garbelotto M."/>
            <person name="Martin F."/>
            <person name="Grigoriev I.V."/>
            <person name="Stenlid J."/>
        </authorList>
    </citation>
    <scope>NUCLEOTIDE SEQUENCE [LARGE SCALE GENOMIC DNA]</scope>
    <source>
        <strain evidence="2 3">TC 32-1</strain>
    </source>
</reference>
<dbReference type="GeneID" id="20672315"/>
<dbReference type="HOGENOM" id="CLU_2590061_0_0_1"/>
<organism evidence="2 3">
    <name type="scientific">Heterobasidion irregulare (strain TC 32-1)</name>
    <dbReference type="NCBI Taxonomy" id="747525"/>
    <lineage>
        <taxon>Eukaryota</taxon>
        <taxon>Fungi</taxon>
        <taxon>Dikarya</taxon>
        <taxon>Basidiomycota</taxon>
        <taxon>Agaricomycotina</taxon>
        <taxon>Agaricomycetes</taxon>
        <taxon>Russulales</taxon>
        <taxon>Bondarzewiaceae</taxon>
        <taxon>Heterobasidion</taxon>
        <taxon>Heterobasidion annosum species complex</taxon>
    </lineage>
</organism>
<evidence type="ECO:0000313" key="3">
    <source>
        <dbReference type="Proteomes" id="UP000030671"/>
    </source>
</evidence>
<protein>
    <submittedName>
        <fullName evidence="2">Uncharacterized protein</fullName>
    </submittedName>
</protein>
<name>W4K0C4_HETIT</name>
<dbReference type="AlphaFoldDB" id="W4K0C4"/>
<proteinExistence type="predicted"/>
<feature type="region of interest" description="Disordered" evidence="1">
    <location>
        <begin position="48"/>
        <end position="69"/>
    </location>
</feature>
<evidence type="ECO:0000256" key="1">
    <source>
        <dbReference type="SAM" id="MobiDB-lite"/>
    </source>
</evidence>
<gene>
    <name evidence="2" type="ORF">HETIRDRAFT_387501</name>
</gene>
<dbReference type="RefSeq" id="XP_009549440.1">
    <property type="nucleotide sequence ID" value="XM_009551145.1"/>
</dbReference>
<dbReference type="InParanoid" id="W4K0C4"/>
<dbReference type="Proteomes" id="UP000030671">
    <property type="component" value="Unassembled WGS sequence"/>
</dbReference>